<evidence type="ECO:0000313" key="1">
    <source>
        <dbReference type="EMBL" id="KAL0187230.1"/>
    </source>
</evidence>
<proteinExistence type="predicted"/>
<accession>A0ABD0QLX6</accession>
<gene>
    <name evidence="1" type="ORF">M9458_018900</name>
</gene>
<feature type="non-terminal residue" evidence="1">
    <location>
        <position position="1"/>
    </location>
</feature>
<dbReference type="Proteomes" id="UP001529510">
    <property type="component" value="Unassembled WGS sequence"/>
</dbReference>
<sequence>SVSNSTPGLTLPRLLCIDTDLSVPHAVTTTTIQTLRRTIGHKLFRTWRPAANQKSCGNLR</sequence>
<name>A0ABD0QLX6_CIRMR</name>
<protein>
    <submittedName>
        <fullName evidence="1">Uncharacterized protein</fullName>
    </submittedName>
</protein>
<organism evidence="1 2">
    <name type="scientific">Cirrhinus mrigala</name>
    <name type="common">Mrigala</name>
    <dbReference type="NCBI Taxonomy" id="683832"/>
    <lineage>
        <taxon>Eukaryota</taxon>
        <taxon>Metazoa</taxon>
        <taxon>Chordata</taxon>
        <taxon>Craniata</taxon>
        <taxon>Vertebrata</taxon>
        <taxon>Euteleostomi</taxon>
        <taxon>Actinopterygii</taxon>
        <taxon>Neopterygii</taxon>
        <taxon>Teleostei</taxon>
        <taxon>Ostariophysi</taxon>
        <taxon>Cypriniformes</taxon>
        <taxon>Cyprinidae</taxon>
        <taxon>Labeoninae</taxon>
        <taxon>Labeonini</taxon>
        <taxon>Cirrhinus</taxon>
    </lineage>
</organism>
<dbReference type="AlphaFoldDB" id="A0ABD0QLX6"/>
<reference evidence="1 2" key="1">
    <citation type="submission" date="2024-05" db="EMBL/GenBank/DDBJ databases">
        <title>Genome sequencing and assembly of Indian major carp, Cirrhinus mrigala (Hamilton, 1822).</title>
        <authorList>
            <person name="Mohindra V."/>
            <person name="Chowdhury L.M."/>
            <person name="Lal K."/>
            <person name="Jena J.K."/>
        </authorList>
    </citation>
    <scope>NUCLEOTIDE SEQUENCE [LARGE SCALE GENOMIC DNA]</scope>
    <source>
        <strain evidence="1">CM1030</strain>
        <tissue evidence="1">Blood</tissue>
    </source>
</reference>
<evidence type="ECO:0000313" key="2">
    <source>
        <dbReference type="Proteomes" id="UP001529510"/>
    </source>
</evidence>
<dbReference type="EMBL" id="JAMKFB020000008">
    <property type="protein sequence ID" value="KAL0187230.1"/>
    <property type="molecule type" value="Genomic_DNA"/>
</dbReference>
<keyword evidence="2" id="KW-1185">Reference proteome</keyword>
<comment type="caution">
    <text evidence="1">The sequence shown here is derived from an EMBL/GenBank/DDBJ whole genome shotgun (WGS) entry which is preliminary data.</text>
</comment>